<proteinExistence type="predicted"/>
<keyword evidence="3" id="KW-0902">Two-component regulatory system</keyword>
<keyword evidence="13" id="KW-1185">Reference proteome</keyword>
<comment type="function">
    <text evidence="7">May play the central regulatory role in sporulation. It may be an element of the effector pathway responsible for the activation of sporulation genes in response to nutritional stress. Spo0A may act in concert with spo0H (a sigma factor) to control the expression of some genes that are critical to the sporulation process.</text>
</comment>
<dbReference type="InterPro" id="IPR039420">
    <property type="entry name" value="WalR-like"/>
</dbReference>
<accession>A0A564VHS9</accession>
<dbReference type="AlphaFoldDB" id="A0A564VHS9"/>
<reference evidence="12 13" key="1">
    <citation type="submission" date="2019-07" db="EMBL/GenBank/DDBJ databases">
        <authorList>
            <person name="Hibberd C M."/>
            <person name="Gehrig L. J."/>
            <person name="Chang H.-W."/>
            <person name="Venkatesh S."/>
        </authorList>
    </citation>
    <scope>NUCLEOTIDE SEQUENCE [LARGE SCALE GENOMIC DNA]</scope>
    <source>
        <strain evidence="12">Blautia_luti_SSTS_Bg7063</strain>
    </source>
</reference>
<dbReference type="SUPFAM" id="SSF52172">
    <property type="entry name" value="CheY-like"/>
    <property type="match status" value="1"/>
</dbReference>
<dbReference type="GO" id="GO:0005829">
    <property type="term" value="C:cytosol"/>
    <property type="evidence" value="ECO:0007669"/>
    <property type="project" value="TreeGrafter"/>
</dbReference>
<feature type="domain" description="OmpR/PhoB-type" evidence="11">
    <location>
        <begin position="124"/>
        <end position="222"/>
    </location>
</feature>
<dbReference type="CDD" id="cd00383">
    <property type="entry name" value="trans_reg_C"/>
    <property type="match status" value="1"/>
</dbReference>
<dbReference type="Pfam" id="PF00072">
    <property type="entry name" value="Response_reg"/>
    <property type="match status" value="1"/>
</dbReference>
<dbReference type="SMART" id="SM00862">
    <property type="entry name" value="Trans_reg_C"/>
    <property type="match status" value="1"/>
</dbReference>
<keyword evidence="6" id="KW-0804">Transcription</keyword>
<dbReference type="Gene3D" id="6.10.250.690">
    <property type="match status" value="1"/>
</dbReference>
<evidence type="ECO:0000256" key="3">
    <source>
        <dbReference type="ARBA" id="ARBA00023012"/>
    </source>
</evidence>
<evidence type="ECO:0000259" key="10">
    <source>
        <dbReference type="PROSITE" id="PS50110"/>
    </source>
</evidence>
<dbReference type="PANTHER" id="PTHR48111">
    <property type="entry name" value="REGULATOR OF RPOS"/>
    <property type="match status" value="1"/>
</dbReference>
<dbReference type="InterPro" id="IPR001789">
    <property type="entry name" value="Sig_transdc_resp-reg_receiver"/>
</dbReference>
<dbReference type="EMBL" id="CABHNW010000011">
    <property type="protein sequence ID" value="VUX31392.1"/>
    <property type="molecule type" value="Genomic_DNA"/>
</dbReference>
<evidence type="ECO:0000256" key="6">
    <source>
        <dbReference type="ARBA" id="ARBA00023163"/>
    </source>
</evidence>
<evidence type="ECO:0000256" key="7">
    <source>
        <dbReference type="ARBA" id="ARBA00024867"/>
    </source>
</evidence>
<name>A0A564VHS9_9FIRM</name>
<dbReference type="GO" id="GO:0000976">
    <property type="term" value="F:transcription cis-regulatory region binding"/>
    <property type="evidence" value="ECO:0007669"/>
    <property type="project" value="TreeGrafter"/>
</dbReference>
<feature type="DNA-binding region" description="OmpR/PhoB-type" evidence="9">
    <location>
        <begin position="124"/>
        <end position="222"/>
    </location>
</feature>
<evidence type="ECO:0000313" key="12">
    <source>
        <dbReference type="EMBL" id="VUX31392.1"/>
    </source>
</evidence>
<dbReference type="PANTHER" id="PTHR48111:SF1">
    <property type="entry name" value="TWO-COMPONENT RESPONSE REGULATOR ORR33"/>
    <property type="match status" value="1"/>
</dbReference>
<evidence type="ECO:0000256" key="5">
    <source>
        <dbReference type="ARBA" id="ARBA00023125"/>
    </source>
</evidence>
<dbReference type="PROSITE" id="PS51755">
    <property type="entry name" value="OMPR_PHOB"/>
    <property type="match status" value="1"/>
</dbReference>
<evidence type="ECO:0000256" key="4">
    <source>
        <dbReference type="ARBA" id="ARBA00023015"/>
    </source>
</evidence>
<dbReference type="Gene3D" id="1.10.10.10">
    <property type="entry name" value="Winged helix-like DNA-binding domain superfamily/Winged helix DNA-binding domain"/>
    <property type="match status" value="1"/>
</dbReference>
<sequence length="223" mass="25305">MRILIIEDNIELSLSVKESLEKEGLYVDAAYNGQDGEEKVDTNAYDCILLDLNLPDLDGLLILKNLREAGKDVPVIIMTARDEIEERAKGLNLGADDYVTKPFHLVELRARIGAAIRRYYGKTNPVIQIGGLLINPLTRKASVQGKKVELLAKEFDILEYLAEKYPAVVSAEELVEHVYDEEFDPFSSVLRVHISRLRRKLTKSLGYEMIQTMRGKGYYLCEK</sequence>
<dbReference type="InterPro" id="IPR011006">
    <property type="entry name" value="CheY-like_superfamily"/>
</dbReference>
<protein>
    <recommendedName>
        <fullName evidence="1">Stage 0 sporulation protein A homolog</fullName>
    </recommendedName>
</protein>
<dbReference type="GO" id="GO:0000156">
    <property type="term" value="F:phosphorelay response regulator activity"/>
    <property type="evidence" value="ECO:0007669"/>
    <property type="project" value="TreeGrafter"/>
</dbReference>
<evidence type="ECO:0000259" key="11">
    <source>
        <dbReference type="PROSITE" id="PS51755"/>
    </source>
</evidence>
<keyword evidence="2 8" id="KW-0597">Phosphoprotein</keyword>
<dbReference type="Proteomes" id="UP000408482">
    <property type="component" value="Unassembled WGS sequence"/>
</dbReference>
<dbReference type="InterPro" id="IPR001867">
    <property type="entry name" value="OmpR/PhoB-type_DNA-bd"/>
</dbReference>
<dbReference type="GO" id="GO:0006355">
    <property type="term" value="P:regulation of DNA-templated transcription"/>
    <property type="evidence" value="ECO:0007669"/>
    <property type="project" value="InterPro"/>
</dbReference>
<dbReference type="RefSeq" id="WP_144092566.1">
    <property type="nucleotide sequence ID" value="NZ_CABHMX010000004.1"/>
</dbReference>
<organism evidence="12 13">
    <name type="scientific">Blautia luti</name>
    <dbReference type="NCBI Taxonomy" id="89014"/>
    <lineage>
        <taxon>Bacteria</taxon>
        <taxon>Bacillati</taxon>
        <taxon>Bacillota</taxon>
        <taxon>Clostridia</taxon>
        <taxon>Lachnospirales</taxon>
        <taxon>Lachnospiraceae</taxon>
        <taxon>Blautia</taxon>
    </lineage>
</organism>
<evidence type="ECO:0000313" key="13">
    <source>
        <dbReference type="Proteomes" id="UP000408482"/>
    </source>
</evidence>
<feature type="domain" description="Response regulatory" evidence="10">
    <location>
        <begin position="2"/>
        <end position="116"/>
    </location>
</feature>
<evidence type="ECO:0000256" key="1">
    <source>
        <dbReference type="ARBA" id="ARBA00018672"/>
    </source>
</evidence>
<gene>
    <name evidence="12" type="primary">copR</name>
    <name evidence="12" type="ORF">RSSSTS7063_02281</name>
</gene>
<keyword evidence="5 9" id="KW-0238">DNA-binding</keyword>
<dbReference type="GO" id="GO:0032993">
    <property type="term" value="C:protein-DNA complex"/>
    <property type="evidence" value="ECO:0007669"/>
    <property type="project" value="TreeGrafter"/>
</dbReference>
<evidence type="ECO:0000256" key="9">
    <source>
        <dbReference type="PROSITE-ProRule" id="PRU01091"/>
    </source>
</evidence>
<feature type="modified residue" description="4-aspartylphosphate" evidence="8">
    <location>
        <position position="51"/>
    </location>
</feature>
<keyword evidence="4" id="KW-0805">Transcription regulation</keyword>
<dbReference type="PROSITE" id="PS50110">
    <property type="entry name" value="RESPONSE_REGULATORY"/>
    <property type="match status" value="1"/>
</dbReference>
<dbReference type="Pfam" id="PF00486">
    <property type="entry name" value="Trans_reg_C"/>
    <property type="match status" value="1"/>
</dbReference>
<evidence type="ECO:0000256" key="8">
    <source>
        <dbReference type="PROSITE-ProRule" id="PRU00169"/>
    </source>
</evidence>
<evidence type="ECO:0000256" key="2">
    <source>
        <dbReference type="ARBA" id="ARBA00022553"/>
    </source>
</evidence>
<dbReference type="SMART" id="SM00448">
    <property type="entry name" value="REC"/>
    <property type="match status" value="1"/>
</dbReference>
<dbReference type="Gene3D" id="3.40.50.2300">
    <property type="match status" value="1"/>
</dbReference>
<dbReference type="InterPro" id="IPR036388">
    <property type="entry name" value="WH-like_DNA-bd_sf"/>
</dbReference>